<evidence type="ECO:0000256" key="2">
    <source>
        <dbReference type="ARBA" id="ARBA00022737"/>
    </source>
</evidence>
<keyword evidence="4" id="KW-0325">Glycoprotein</keyword>
<dbReference type="EMBL" id="CACVKT020002497">
    <property type="protein sequence ID" value="CAC5378163.1"/>
    <property type="molecule type" value="Genomic_DNA"/>
</dbReference>
<dbReference type="Proteomes" id="UP000507470">
    <property type="component" value="Unassembled WGS sequence"/>
</dbReference>
<evidence type="ECO:0000313" key="9">
    <source>
        <dbReference type="Proteomes" id="UP000507470"/>
    </source>
</evidence>
<dbReference type="InterPro" id="IPR050350">
    <property type="entry name" value="Compl-Cell_Adhes-Reg"/>
</dbReference>
<dbReference type="PANTHER" id="PTHR19325:SF575">
    <property type="entry name" value="LOCOMOTION-RELATED PROTEIN HIKARU GENKI"/>
    <property type="match status" value="1"/>
</dbReference>
<dbReference type="SUPFAM" id="SSF57535">
    <property type="entry name" value="Complement control module/SCR domain"/>
    <property type="match status" value="3"/>
</dbReference>
<dbReference type="Pfam" id="PF00084">
    <property type="entry name" value="Sushi"/>
    <property type="match status" value="2"/>
</dbReference>
<keyword evidence="1 5" id="KW-0768">Sushi</keyword>
<protein>
    <submittedName>
        <fullName evidence="8">CSMD</fullName>
    </submittedName>
</protein>
<dbReference type="OrthoDB" id="6059832at2759"/>
<evidence type="ECO:0000313" key="8">
    <source>
        <dbReference type="EMBL" id="CAC5378163.1"/>
    </source>
</evidence>
<dbReference type="InterPro" id="IPR035976">
    <property type="entry name" value="Sushi/SCR/CCP_sf"/>
</dbReference>
<dbReference type="SMART" id="SM00032">
    <property type="entry name" value="CCP"/>
    <property type="match status" value="3"/>
</dbReference>
<reference evidence="8 9" key="1">
    <citation type="submission" date="2020-06" db="EMBL/GenBank/DDBJ databases">
        <authorList>
            <person name="Li R."/>
            <person name="Bekaert M."/>
        </authorList>
    </citation>
    <scope>NUCLEOTIDE SEQUENCE [LARGE SCALE GENOMIC DNA]</scope>
    <source>
        <strain evidence="9">wild</strain>
    </source>
</reference>
<dbReference type="PROSITE" id="PS50923">
    <property type="entry name" value="SUSHI"/>
    <property type="match status" value="2"/>
</dbReference>
<evidence type="ECO:0000256" key="6">
    <source>
        <dbReference type="SAM" id="Phobius"/>
    </source>
</evidence>
<evidence type="ECO:0000256" key="5">
    <source>
        <dbReference type="PROSITE-ProRule" id="PRU00302"/>
    </source>
</evidence>
<feature type="domain" description="Sushi" evidence="7">
    <location>
        <begin position="447"/>
        <end position="505"/>
    </location>
</feature>
<dbReference type="CDD" id="cd00033">
    <property type="entry name" value="CCP"/>
    <property type="match status" value="2"/>
</dbReference>
<dbReference type="AlphaFoldDB" id="A0A6J8B3Z6"/>
<keyword evidence="9" id="KW-1185">Reference proteome</keyword>
<feature type="transmembrane region" description="Helical" evidence="6">
    <location>
        <begin position="7"/>
        <end position="25"/>
    </location>
</feature>
<keyword evidence="6" id="KW-0812">Transmembrane</keyword>
<keyword evidence="6" id="KW-1133">Transmembrane helix</keyword>
<evidence type="ECO:0000256" key="3">
    <source>
        <dbReference type="ARBA" id="ARBA00023157"/>
    </source>
</evidence>
<dbReference type="InterPro" id="IPR000436">
    <property type="entry name" value="Sushi_SCR_CCP_dom"/>
</dbReference>
<keyword evidence="6" id="KW-0472">Membrane</keyword>
<evidence type="ECO:0000259" key="7">
    <source>
        <dbReference type="PROSITE" id="PS50923"/>
    </source>
</evidence>
<sequence length="714" mass="78967">MNRKFGLKAVIFTYIMYCVFIIKALNRPTFESNWRDISVNIGTIDIPHNLGVYPAKVDVQIRVTKEGVDYIFTGTGAAQRDNDLSLPYGGVVYIYDSEIVRIITPDRSSRYHQESNNGVAYTGSKQYYNGGPTIMATSGHVRVRLWTANDYPEPNFSKKISMDTTDKYKVFKEVSHGLGKYPDMVSVRIQLDDGFMSEGQGVVFHATPESWLSLSGVLYGYNNENVRVWIPHKLSEDSVGVGTVCCAYDGWSTNIAKTNGTVHIRAWLPDHTFHDFTIDTQEVNTTSGASPTLFPVMDFSNFYINVEVLTANGDNRAYKFCAAGSSMLATVDGAYGGLIYVYTNNSVMVWIPNAANKGHVQFVGGRWGNNAQDSTSNEGQLIVKVYTFRDFIDCEDPVTVANASFTMNGSKVTYTCHPGYTYETGNLTRTCRSNGTWNGYPPVCTAMQCHSPGGVANATYTLRGLSNGSTVTYACNTGYMYEAGFLTRTCQSDGTWDGVPPVCTGTCGLPPTYNFTIQSYTGVTSGSIAEFKCNFGYTFASGSIQQQCFPPNWIGNPVVCKDMLSNKEVTEMINKIEKELIVNKKTTSTFYRRKNCAEDPRPSSKQIVATIYALSKPSFVSNWYDVSVGNSSVDILHSLGVYPVKVDVQILVNENGVDYIFTGTGAAQRDDDNKYFYGGLVYIYNTDIVRIIVPDTTSSYAGIAFTGRVFIIYR</sequence>
<keyword evidence="2" id="KW-0677">Repeat</keyword>
<keyword evidence="3" id="KW-1015">Disulfide bond</keyword>
<evidence type="ECO:0000256" key="4">
    <source>
        <dbReference type="ARBA" id="ARBA00023180"/>
    </source>
</evidence>
<feature type="domain" description="Sushi" evidence="7">
    <location>
        <begin position="392"/>
        <end position="446"/>
    </location>
</feature>
<name>A0A6J8B3Z6_MYTCO</name>
<proteinExistence type="predicted"/>
<dbReference type="Gene3D" id="2.10.70.10">
    <property type="entry name" value="Complement Module, domain 1"/>
    <property type="match status" value="2"/>
</dbReference>
<accession>A0A6J8B3Z6</accession>
<organism evidence="8 9">
    <name type="scientific">Mytilus coruscus</name>
    <name type="common">Sea mussel</name>
    <dbReference type="NCBI Taxonomy" id="42192"/>
    <lineage>
        <taxon>Eukaryota</taxon>
        <taxon>Metazoa</taxon>
        <taxon>Spiralia</taxon>
        <taxon>Lophotrochozoa</taxon>
        <taxon>Mollusca</taxon>
        <taxon>Bivalvia</taxon>
        <taxon>Autobranchia</taxon>
        <taxon>Pteriomorphia</taxon>
        <taxon>Mytilida</taxon>
        <taxon>Mytiloidea</taxon>
        <taxon>Mytilidae</taxon>
        <taxon>Mytilinae</taxon>
        <taxon>Mytilus</taxon>
    </lineage>
</organism>
<comment type="caution">
    <text evidence="5">Lacks conserved residue(s) required for the propagation of feature annotation.</text>
</comment>
<gene>
    <name evidence="8" type="ORF">MCOR_14392</name>
</gene>
<evidence type="ECO:0000256" key="1">
    <source>
        <dbReference type="ARBA" id="ARBA00022659"/>
    </source>
</evidence>
<dbReference type="PANTHER" id="PTHR19325">
    <property type="entry name" value="COMPLEMENT COMPONENT-RELATED SUSHI DOMAIN-CONTAINING"/>
    <property type="match status" value="1"/>
</dbReference>